<dbReference type="RefSeq" id="WP_132977857.1">
    <property type="nucleotide sequence ID" value="NZ_SMAO01000007.1"/>
</dbReference>
<dbReference type="SMART" id="SM00448">
    <property type="entry name" value="REC"/>
    <property type="match status" value="1"/>
</dbReference>
<dbReference type="PANTHER" id="PTHR44591">
    <property type="entry name" value="STRESS RESPONSE REGULATOR PROTEIN 1"/>
    <property type="match status" value="1"/>
</dbReference>
<reference evidence="4 5" key="1">
    <citation type="submission" date="2019-03" db="EMBL/GenBank/DDBJ databases">
        <title>Genomic Encyclopedia of Type Strains, Phase IV (KMG-IV): sequencing the most valuable type-strain genomes for metagenomic binning, comparative biology and taxonomic classification.</title>
        <authorList>
            <person name="Goeker M."/>
        </authorList>
    </citation>
    <scope>NUCLEOTIDE SEQUENCE [LARGE SCALE GENOMIC DNA]</scope>
    <source>
        <strain evidence="4 5">DSM 13587</strain>
    </source>
</reference>
<keyword evidence="5" id="KW-1185">Reference proteome</keyword>
<name>A0A4R3MTQ1_9GAMM</name>
<protein>
    <submittedName>
        <fullName evidence="4">Twitching motility two-component system response regulator PilH</fullName>
    </submittedName>
</protein>
<dbReference type="PROSITE" id="PS50110">
    <property type="entry name" value="RESPONSE_REGULATORY"/>
    <property type="match status" value="1"/>
</dbReference>
<sequence length="120" mass="12662">MVTKALVVDDSATDLLNIKTILSDAGCIVVTASDGAEAIAKAKAEHPAIIFLDVIMPGMDGYEACRLLSGDPATREIPIVFVTSKGQKADKVWGQVQGAKGHLVKPFTAEQVIDQLKALT</sequence>
<dbReference type="Gene3D" id="3.40.50.2300">
    <property type="match status" value="1"/>
</dbReference>
<dbReference type="InterPro" id="IPR050595">
    <property type="entry name" value="Bact_response_regulator"/>
</dbReference>
<dbReference type="OrthoDB" id="9800897at2"/>
<dbReference type="Proteomes" id="UP000295717">
    <property type="component" value="Unassembled WGS sequence"/>
</dbReference>
<dbReference type="GO" id="GO:0000160">
    <property type="term" value="P:phosphorelay signal transduction system"/>
    <property type="evidence" value="ECO:0007669"/>
    <property type="project" value="InterPro"/>
</dbReference>
<dbReference type="Pfam" id="PF00072">
    <property type="entry name" value="Response_reg"/>
    <property type="match status" value="1"/>
</dbReference>
<dbReference type="PANTHER" id="PTHR44591:SF20">
    <property type="entry name" value="PROTEIN PILH"/>
    <property type="match status" value="1"/>
</dbReference>
<dbReference type="InterPro" id="IPR011006">
    <property type="entry name" value="CheY-like_superfamily"/>
</dbReference>
<keyword evidence="1 2" id="KW-0597">Phosphoprotein</keyword>
<evidence type="ECO:0000313" key="5">
    <source>
        <dbReference type="Proteomes" id="UP000295717"/>
    </source>
</evidence>
<evidence type="ECO:0000256" key="2">
    <source>
        <dbReference type="PROSITE-ProRule" id="PRU00169"/>
    </source>
</evidence>
<proteinExistence type="predicted"/>
<evidence type="ECO:0000313" key="4">
    <source>
        <dbReference type="EMBL" id="TCT19820.1"/>
    </source>
</evidence>
<dbReference type="SUPFAM" id="SSF52172">
    <property type="entry name" value="CheY-like"/>
    <property type="match status" value="1"/>
</dbReference>
<feature type="modified residue" description="4-aspartylphosphate" evidence="2">
    <location>
        <position position="53"/>
    </location>
</feature>
<dbReference type="EMBL" id="SMAO01000007">
    <property type="protein sequence ID" value="TCT19820.1"/>
    <property type="molecule type" value="Genomic_DNA"/>
</dbReference>
<evidence type="ECO:0000256" key="1">
    <source>
        <dbReference type="ARBA" id="ARBA00022553"/>
    </source>
</evidence>
<organism evidence="4 5">
    <name type="scientific">Thiobaca trueperi</name>
    <dbReference type="NCBI Taxonomy" id="127458"/>
    <lineage>
        <taxon>Bacteria</taxon>
        <taxon>Pseudomonadati</taxon>
        <taxon>Pseudomonadota</taxon>
        <taxon>Gammaproteobacteria</taxon>
        <taxon>Chromatiales</taxon>
        <taxon>Chromatiaceae</taxon>
        <taxon>Thiobaca</taxon>
    </lineage>
</organism>
<gene>
    <name evidence="4" type="ORF">EDC35_107148</name>
</gene>
<dbReference type="InterPro" id="IPR001789">
    <property type="entry name" value="Sig_transdc_resp-reg_receiver"/>
</dbReference>
<comment type="caution">
    <text evidence="4">The sequence shown here is derived from an EMBL/GenBank/DDBJ whole genome shotgun (WGS) entry which is preliminary data.</text>
</comment>
<evidence type="ECO:0000259" key="3">
    <source>
        <dbReference type="PROSITE" id="PS50110"/>
    </source>
</evidence>
<feature type="domain" description="Response regulatory" evidence="3">
    <location>
        <begin position="4"/>
        <end position="120"/>
    </location>
</feature>
<dbReference type="AlphaFoldDB" id="A0A4R3MTQ1"/>
<accession>A0A4R3MTQ1</accession>